<dbReference type="KEGG" id="lbc:LACBIDRAFT_308480"/>
<dbReference type="InParanoid" id="B0CWE2"/>
<dbReference type="HOGENOM" id="CLU_2171504_0_0_1"/>
<keyword evidence="2" id="KW-1185">Reference proteome</keyword>
<proteinExistence type="predicted"/>
<dbReference type="STRING" id="486041.B0CWE2"/>
<dbReference type="RefSeq" id="XP_001875991.1">
    <property type="nucleotide sequence ID" value="XM_001875956.1"/>
</dbReference>
<evidence type="ECO:0000313" key="1">
    <source>
        <dbReference type="EMBL" id="EDR13493.1"/>
    </source>
</evidence>
<dbReference type="GeneID" id="6071302"/>
<evidence type="ECO:0000313" key="2">
    <source>
        <dbReference type="Proteomes" id="UP000001194"/>
    </source>
</evidence>
<protein>
    <submittedName>
        <fullName evidence="1">Predicted protein</fullName>
    </submittedName>
</protein>
<organism evidence="2">
    <name type="scientific">Laccaria bicolor (strain S238N-H82 / ATCC MYA-4686)</name>
    <name type="common">Bicoloured deceiver</name>
    <name type="synonym">Laccaria laccata var. bicolor</name>
    <dbReference type="NCBI Taxonomy" id="486041"/>
    <lineage>
        <taxon>Eukaryota</taxon>
        <taxon>Fungi</taxon>
        <taxon>Dikarya</taxon>
        <taxon>Basidiomycota</taxon>
        <taxon>Agaricomycotina</taxon>
        <taxon>Agaricomycetes</taxon>
        <taxon>Agaricomycetidae</taxon>
        <taxon>Agaricales</taxon>
        <taxon>Agaricineae</taxon>
        <taxon>Hydnangiaceae</taxon>
        <taxon>Laccaria</taxon>
    </lineage>
</organism>
<dbReference type="Proteomes" id="UP000001194">
    <property type="component" value="Unassembled WGS sequence"/>
</dbReference>
<dbReference type="OrthoDB" id="10373440at2759"/>
<dbReference type="AlphaFoldDB" id="B0CWE2"/>
<accession>B0CWE2</accession>
<name>B0CWE2_LACBS</name>
<dbReference type="EMBL" id="DS547093">
    <property type="protein sequence ID" value="EDR13493.1"/>
    <property type="molecule type" value="Genomic_DNA"/>
</dbReference>
<dbReference type="InterPro" id="IPR027417">
    <property type="entry name" value="P-loop_NTPase"/>
</dbReference>
<reference evidence="1 2" key="1">
    <citation type="journal article" date="2008" name="Nature">
        <title>The genome of Laccaria bicolor provides insights into mycorrhizal symbiosis.</title>
        <authorList>
            <person name="Martin F."/>
            <person name="Aerts A."/>
            <person name="Ahren D."/>
            <person name="Brun A."/>
            <person name="Danchin E.G.J."/>
            <person name="Duchaussoy F."/>
            <person name="Gibon J."/>
            <person name="Kohler A."/>
            <person name="Lindquist E."/>
            <person name="Pereda V."/>
            <person name="Salamov A."/>
            <person name="Shapiro H.J."/>
            <person name="Wuyts J."/>
            <person name="Blaudez D."/>
            <person name="Buee M."/>
            <person name="Brokstein P."/>
            <person name="Canbaeck B."/>
            <person name="Cohen D."/>
            <person name="Courty P.E."/>
            <person name="Coutinho P.M."/>
            <person name="Delaruelle C."/>
            <person name="Detter J.C."/>
            <person name="Deveau A."/>
            <person name="DiFazio S."/>
            <person name="Duplessis S."/>
            <person name="Fraissinet-Tachet L."/>
            <person name="Lucic E."/>
            <person name="Frey-Klett P."/>
            <person name="Fourrey C."/>
            <person name="Feussner I."/>
            <person name="Gay G."/>
            <person name="Grimwood J."/>
            <person name="Hoegger P.J."/>
            <person name="Jain P."/>
            <person name="Kilaru S."/>
            <person name="Labbe J."/>
            <person name="Lin Y.C."/>
            <person name="Legue V."/>
            <person name="Le Tacon F."/>
            <person name="Marmeisse R."/>
            <person name="Melayah D."/>
            <person name="Montanini B."/>
            <person name="Muratet M."/>
            <person name="Nehls U."/>
            <person name="Niculita-Hirzel H."/>
            <person name="Oudot-Le Secq M.P."/>
            <person name="Peter M."/>
            <person name="Quesneville H."/>
            <person name="Rajashekar B."/>
            <person name="Reich M."/>
            <person name="Rouhier N."/>
            <person name="Schmutz J."/>
            <person name="Yin T."/>
            <person name="Chalot M."/>
            <person name="Henrissat B."/>
            <person name="Kuees U."/>
            <person name="Lucas S."/>
            <person name="Van de Peer Y."/>
            <person name="Podila G.K."/>
            <person name="Polle A."/>
            <person name="Pukkila P.J."/>
            <person name="Richardson P.M."/>
            <person name="Rouze P."/>
            <person name="Sanders I.R."/>
            <person name="Stajich J.E."/>
            <person name="Tunlid A."/>
            <person name="Tuskan G."/>
            <person name="Grigoriev I.V."/>
        </authorList>
    </citation>
    <scope>NUCLEOTIDE SEQUENCE [LARGE SCALE GENOMIC DNA]</scope>
    <source>
        <strain evidence="2">S238N-H82 / ATCC MYA-4686</strain>
    </source>
</reference>
<dbReference type="Gene3D" id="3.40.50.300">
    <property type="entry name" value="P-loop containing nucleotide triphosphate hydrolases"/>
    <property type="match status" value="1"/>
</dbReference>
<sequence>MTYGARVPVPDWHLNVNWVSGSPNVTTVERNDEGDDHMMAVVVIDKGIGEPFLNDKLPSHDQIAAAIQCSIITLKSSPVFLSSAIKNTSIQPMLDSVYAYHPNLTGSKGC</sequence>
<gene>
    <name evidence="1" type="ORF">LACBIDRAFT_308480</name>
</gene>
<dbReference type="SUPFAM" id="SSF52540">
    <property type="entry name" value="P-loop containing nucleoside triphosphate hydrolases"/>
    <property type="match status" value="1"/>
</dbReference>